<dbReference type="Proteomes" id="UP000525686">
    <property type="component" value="Unassembled WGS sequence"/>
</dbReference>
<proteinExistence type="predicted"/>
<reference evidence="2" key="1">
    <citation type="submission" date="2020-05" db="EMBL/GenBank/DDBJ databases">
        <title>Classification of alakaliphilic streptomycetes isolated from an alkaline soil next to Lonar Crater, India and a proposal for the recognition of Streptomyces alkaliterrae sp. nov.</title>
        <authorList>
            <person name="Golinska P."/>
        </authorList>
    </citation>
    <scope>NUCLEOTIDE SEQUENCE [LARGE SCALE GENOMIC DNA]</scope>
    <source>
        <strain evidence="2">OF3</strain>
    </source>
</reference>
<evidence type="ECO:0000313" key="1">
    <source>
        <dbReference type="EMBL" id="MBB1255367.1"/>
    </source>
</evidence>
<evidence type="ECO:0000313" key="2">
    <source>
        <dbReference type="Proteomes" id="UP000525686"/>
    </source>
</evidence>
<dbReference type="RefSeq" id="WP_181354940.1">
    <property type="nucleotide sequence ID" value="NZ_JABJWZ010000195.1"/>
</dbReference>
<organism evidence="1 2">
    <name type="scientific">Streptomyces alkaliterrae</name>
    <dbReference type="NCBI Taxonomy" id="2213162"/>
    <lineage>
        <taxon>Bacteria</taxon>
        <taxon>Bacillati</taxon>
        <taxon>Actinomycetota</taxon>
        <taxon>Actinomycetes</taxon>
        <taxon>Kitasatosporales</taxon>
        <taxon>Streptomycetaceae</taxon>
        <taxon>Streptomyces</taxon>
    </lineage>
</organism>
<evidence type="ECO:0008006" key="3">
    <source>
        <dbReference type="Google" id="ProtNLM"/>
    </source>
</evidence>
<dbReference type="EMBL" id="JABJWZ010000195">
    <property type="protein sequence ID" value="MBB1255367.1"/>
    <property type="molecule type" value="Genomic_DNA"/>
</dbReference>
<sequence length="68" mass="7856">MITRADIGSLVRDEEGRVGILRDVIPDYEETSDPPCQHRTRPMAFLWPQEGGREWAVPPDTVRRVKRP</sequence>
<gene>
    <name evidence="1" type="ORF">H3146_18690</name>
</gene>
<dbReference type="AlphaFoldDB" id="A0A7W3WN27"/>
<comment type="caution">
    <text evidence="1">The sequence shown here is derived from an EMBL/GenBank/DDBJ whole genome shotgun (WGS) entry which is preliminary data.</text>
</comment>
<name>A0A7W3WN27_9ACTN</name>
<accession>A0A7W3WN27</accession>
<protein>
    <recommendedName>
        <fullName evidence="3">PRC-barrel domain containing protein</fullName>
    </recommendedName>
</protein>